<evidence type="ECO:0000256" key="5">
    <source>
        <dbReference type="ARBA" id="ARBA00022597"/>
    </source>
</evidence>
<dbReference type="InterPro" id="IPR004316">
    <property type="entry name" value="SWEET_rpt"/>
</dbReference>
<keyword evidence="4" id="KW-1003">Cell membrane</keyword>
<evidence type="ECO:0000256" key="7">
    <source>
        <dbReference type="ARBA" id="ARBA00022737"/>
    </source>
</evidence>
<evidence type="ECO:0000313" key="14">
    <source>
        <dbReference type="Proteomes" id="UP001327560"/>
    </source>
</evidence>
<evidence type="ECO:0000256" key="8">
    <source>
        <dbReference type="ARBA" id="ARBA00022989"/>
    </source>
</evidence>
<dbReference type="FunFam" id="1.20.1280.290:FF:000001">
    <property type="entry name" value="Bidirectional sugar transporter SWEET"/>
    <property type="match status" value="1"/>
</dbReference>
<comment type="caution">
    <text evidence="11">Lacks conserved residue(s) required for the propagation of feature annotation.</text>
</comment>
<feature type="transmembrane region" description="Helical" evidence="11">
    <location>
        <begin position="198"/>
        <end position="219"/>
    </location>
</feature>
<name>A0AAQ3JLW3_9LILI</name>
<dbReference type="EMBL" id="CP136890">
    <property type="protein sequence ID" value="WOK91367.1"/>
    <property type="molecule type" value="Genomic_DNA"/>
</dbReference>
<dbReference type="PANTHER" id="PTHR10791">
    <property type="entry name" value="RAG1-ACTIVATING PROTEIN 1"/>
    <property type="match status" value="1"/>
</dbReference>
<comment type="subunit">
    <text evidence="10">Forms homooligomers and/or heterooligomers.</text>
</comment>
<keyword evidence="9 11" id="KW-0472">Membrane</keyword>
<dbReference type="Gene3D" id="1.20.1280.290">
    <property type="match status" value="2"/>
</dbReference>
<evidence type="ECO:0000256" key="6">
    <source>
        <dbReference type="ARBA" id="ARBA00022692"/>
    </source>
</evidence>
<reference evidence="13 14" key="1">
    <citation type="submission" date="2023-10" db="EMBL/GenBank/DDBJ databases">
        <title>Chromosome-scale genome assembly provides insights into flower coloration mechanisms of Canna indica.</title>
        <authorList>
            <person name="Li C."/>
        </authorList>
    </citation>
    <scope>NUCLEOTIDE SEQUENCE [LARGE SCALE GENOMIC DNA]</scope>
    <source>
        <tissue evidence="13">Flower</tissue>
    </source>
</reference>
<feature type="compositionally biased region" description="Basic and acidic residues" evidence="12">
    <location>
        <begin position="228"/>
        <end position="244"/>
    </location>
</feature>
<feature type="transmembrane region" description="Helical" evidence="11">
    <location>
        <begin position="109"/>
        <end position="132"/>
    </location>
</feature>
<dbReference type="GO" id="GO:0051119">
    <property type="term" value="F:sugar transmembrane transporter activity"/>
    <property type="evidence" value="ECO:0007669"/>
    <property type="project" value="InterPro"/>
</dbReference>
<dbReference type="Proteomes" id="UP001327560">
    <property type="component" value="Chromosome 1"/>
</dbReference>
<feature type="transmembrane region" description="Helical" evidence="11">
    <location>
        <begin position="170"/>
        <end position="192"/>
    </location>
</feature>
<evidence type="ECO:0000256" key="9">
    <source>
        <dbReference type="ARBA" id="ARBA00023136"/>
    </source>
</evidence>
<feature type="transmembrane region" description="Helical" evidence="11">
    <location>
        <begin position="77"/>
        <end position="97"/>
    </location>
</feature>
<accession>A0AAQ3JLW3</accession>
<sequence length="251" mass="28410">MQVQQYLQVPTKERSHMRSAHRRLMYVLVVIGSPTFRRIWRSRSVEQFSAAPYLATLVNCMLWLLYGLPMVHPHSTWILTVNGAGLVIELIYVLIFLGFSEGEGRLRVLLVLVAEVVFVGGASAVILVLVHSHEHRSLIAGVLCVIFGTVMYAAPLSVMRQVIKSRSVEFMPLSLSLGYLLNGLCWTTYAIIHFDPFLTIPNCLGVAFALAQLVLHMMYRESTARQMEERKREADQNLDMERVKTNGGFEE</sequence>
<protein>
    <recommendedName>
        <fullName evidence="11">Bidirectional sugar transporter SWEET</fullName>
    </recommendedName>
</protein>
<evidence type="ECO:0000256" key="10">
    <source>
        <dbReference type="ARBA" id="ARBA00038715"/>
    </source>
</evidence>
<feature type="transmembrane region" description="Helical" evidence="11">
    <location>
        <begin position="138"/>
        <end position="158"/>
    </location>
</feature>
<keyword evidence="6 11" id="KW-0812">Transmembrane</keyword>
<evidence type="ECO:0000256" key="11">
    <source>
        <dbReference type="RuleBase" id="RU910715"/>
    </source>
</evidence>
<feature type="region of interest" description="Disordered" evidence="12">
    <location>
        <begin position="228"/>
        <end position="251"/>
    </location>
</feature>
<dbReference type="Pfam" id="PF03083">
    <property type="entry name" value="MtN3_slv"/>
    <property type="match status" value="2"/>
</dbReference>
<dbReference type="InterPro" id="IPR047664">
    <property type="entry name" value="SWEET"/>
</dbReference>
<keyword evidence="14" id="KW-1185">Reference proteome</keyword>
<evidence type="ECO:0000256" key="1">
    <source>
        <dbReference type="ARBA" id="ARBA00004651"/>
    </source>
</evidence>
<proteinExistence type="inferred from homology"/>
<comment type="similarity">
    <text evidence="2 11">Belongs to the SWEET sugar transporter family.</text>
</comment>
<evidence type="ECO:0000256" key="3">
    <source>
        <dbReference type="ARBA" id="ARBA00022448"/>
    </source>
</evidence>
<keyword evidence="5 11" id="KW-0762">Sugar transport</keyword>
<evidence type="ECO:0000256" key="2">
    <source>
        <dbReference type="ARBA" id="ARBA00007809"/>
    </source>
</evidence>
<evidence type="ECO:0000313" key="13">
    <source>
        <dbReference type="EMBL" id="WOK91367.1"/>
    </source>
</evidence>
<dbReference type="PANTHER" id="PTHR10791:SF130">
    <property type="entry name" value="BIDIRECTIONAL SUGAR TRANSPORTER SWEET6-RELATED"/>
    <property type="match status" value="1"/>
</dbReference>
<feature type="transmembrane region" description="Helical" evidence="11">
    <location>
        <begin position="52"/>
        <end position="71"/>
    </location>
</feature>
<gene>
    <name evidence="13" type="ORF">Cni_G00058</name>
</gene>
<evidence type="ECO:0000256" key="12">
    <source>
        <dbReference type="SAM" id="MobiDB-lite"/>
    </source>
</evidence>
<comment type="subcellular location">
    <subcellularLocation>
        <location evidence="1">Cell membrane</location>
        <topology evidence="1">Multi-pass membrane protein</topology>
    </subcellularLocation>
</comment>
<keyword evidence="3 11" id="KW-0813">Transport</keyword>
<evidence type="ECO:0000256" key="4">
    <source>
        <dbReference type="ARBA" id="ARBA00022475"/>
    </source>
</evidence>
<organism evidence="13 14">
    <name type="scientific">Canna indica</name>
    <name type="common">Indian-shot</name>
    <dbReference type="NCBI Taxonomy" id="4628"/>
    <lineage>
        <taxon>Eukaryota</taxon>
        <taxon>Viridiplantae</taxon>
        <taxon>Streptophyta</taxon>
        <taxon>Embryophyta</taxon>
        <taxon>Tracheophyta</taxon>
        <taxon>Spermatophyta</taxon>
        <taxon>Magnoliopsida</taxon>
        <taxon>Liliopsida</taxon>
        <taxon>Zingiberales</taxon>
        <taxon>Cannaceae</taxon>
        <taxon>Canna</taxon>
    </lineage>
</organism>
<dbReference type="GO" id="GO:0005886">
    <property type="term" value="C:plasma membrane"/>
    <property type="evidence" value="ECO:0007669"/>
    <property type="project" value="UniProtKB-SubCell"/>
</dbReference>
<comment type="function">
    <text evidence="11">Mediates both low-affinity uptake and efflux of sugar across the membrane.</text>
</comment>
<dbReference type="AlphaFoldDB" id="A0AAQ3JLW3"/>
<dbReference type="FunFam" id="1.20.1280.290:FF:000002">
    <property type="entry name" value="Bidirectional sugar transporter SWEET"/>
    <property type="match status" value="1"/>
</dbReference>
<keyword evidence="7" id="KW-0677">Repeat</keyword>
<keyword evidence="8 11" id="KW-1133">Transmembrane helix</keyword>